<organism evidence="1 2">
    <name type="scientific">Staphylococcus hsinchuensis</name>
    <dbReference type="NCBI Taxonomy" id="3051183"/>
    <lineage>
        <taxon>Bacteria</taxon>
        <taxon>Bacillati</taxon>
        <taxon>Bacillota</taxon>
        <taxon>Bacilli</taxon>
        <taxon>Bacillales</taxon>
        <taxon>Staphylococcaceae</taxon>
        <taxon>Staphylococcus</taxon>
    </lineage>
</organism>
<accession>A0ABZ3EFF1</accession>
<keyword evidence="2" id="KW-1185">Reference proteome</keyword>
<sequence length="70" mass="8347">MFNKNTKFRIDPKNLTANSETMSVVSMISYEIEKAKFYGVSDREILAQFDEIKDEHRFPNNIEYLNSYQF</sequence>
<gene>
    <name evidence="1" type="ORF">QQM35_02975</name>
</gene>
<proteinExistence type="predicted"/>
<dbReference type="Proteomes" id="UP001436297">
    <property type="component" value="Chromosome"/>
</dbReference>
<evidence type="ECO:0000313" key="2">
    <source>
        <dbReference type="Proteomes" id="UP001436297"/>
    </source>
</evidence>
<dbReference type="RefSeq" id="WP_251521752.1">
    <property type="nucleotide sequence ID" value="NZ_CP128355.1"/>
</dbReference>
<evidence type="ECO:0000313" key="1">
    <source>
        <dbReference type="EMBL" id="XAF71097.1"/>
    </source>
</evidence>
<name>A0ABZ3EFF1_9STAP</name>
<reference evidence="1 2" key="1">
    <citation type="journal article" date="2024" name="Pathogens">
        <title>Staphylococcus hsinchuensis sp. nov., Isolated from Soymilk.</title>
        <authorList>
            <person name="Wang Y.T."/>
            <person name="Lin Y.C."/>
            <person name="Hsieh Y.H."/>
            <person name="Lin Y.T."/>
            <person name="Hamada M."/>
            <person name="Chen C.C."/>
            <person name="Liou J.S."/>
            <person name="Lee A.Y."/>
            <person name="Zhang W.L."/>
            <person name="Chen Y.T."/>
            <person name="Huang C.H."/>
        </authorList>
    </citation>
    <scope>NUCLEOTIDE SEQUENCE [LARGE SCALE GENOMIC DNA]</scope>
    <source>
        <strain evidence="1 2">H164</strain>
    </source>
</reference>
<protein>
    <submittedName>
        <fullName evidence="1">Uncharacterized protein</fullName>
    </submittedName>
</protein>
<dbReference type="EMBL" id="CP128355">
    <property type="protein sequence ID" value="XAF71097.1"/>
    <property type="molecule type" value="Genomic_DNA"/>
</dbReference>